<evidence type="ECO:0000313" key="1">
    <source>
        <dbReference type="EMBL" id="SVC93478.1"/>
    </source>
</evidence>
<accession>A0A382R8Z5</accession>
<reference evidence="1" key="1">
    <citation type="submission" date="2018-05" db="EMBL/GenBank/DDBJ databases">
        <authorList>
            <person name="Lanie J.A."/>
            <person name="Ng W.-L."/>
            <person name="Kazmierczak K.M."/>
            <person name="Andrzejewski T.M."/>
            <person name="Davidsen T.M."/>
            <person name="Wayne K.J."/>
            <person name="Tettelin H."/>
            <person name="Glass J.I."/>
            <person name="Rusch D."/>
            <person name="Podicherti R."/>
            <person name="Tsui H.-C.T."/>
            <person name="Winkler M.E."/>
        </authorList>
    </citation>
    <scope>NUCLEOTIDE SEQUENCE</scope>
</reference>
<protein>
    <submittedName>
        <fullName evidence="1">Uncharacterized protein</fullName>
    </submittedName>
</protein>
<gene>
    <name evidence="1" type="ORF">METZ01_LOCUS346332</name>
</gene>
<organism evidence="1">
    <name type="scientific">marine metagenome</name>
    <dbReference type="NCBI Taxonomy" id="408172"/>
    <lineage>
        <taxon>unclassified sequences</taxon>
        <taxon>metagenomes</taxon>
        <taxon>ecological metagenomes</taxon>
    </lineage>
</organism>
<sequence>MKTQFILLFVTFFIIISVALKGEKQDQII</sequence>
<proteinExistence type="predicted"/>
<dbReference type="AlphaFoldDB" id="A0A382R8Z5"/>
<dbReference type="EMBL" id="UINC01119565">
    <property type="protein sequence ID" value="SVC93478.1"/>
    <property type="molecule type" value="Genomic_DNA"/>
</dbReference>
<feature type="non-terminal residue" evidence="1">
    <location>
        <position position="29"/>
    </location>
</feature>
<name>A0A382R8Z5_9ZZZZ</name>